<keyword evidence="5" id="KW-1185">Reference proteome</keyword>
<evidence type="ECO:0000313" key="5">
    <source>
        <dbReference type="Proteomes" id="UP001235064"/>
    </source>
</evidence>
<proteinExistence type="inferred from homology"/>
<keyword evidence="3" id="KW-0732">Signal</keyword>
<dbReference type="EMBL" id="JASXSZ010000005">
    <property type="protein sequence ID" value="MDL9980750.1"/>
    <property type="molecule type" value="Genomic_DNA"/>
</dbReference>
<organism evidence="4 5">
    <name type="scientific">Microbacterium candidum</name>
    <dbReference type="NCBI Taxonomy" id="3041922"/>
    <lineage>
        <taxon>Bacteria</taxon>
        <taxon>Bacillati</taxon>
        <taxon>Actinomycetota</taxon>
        <taxon>Actinomycetes</taxon>
        <taxon>Micrococcales</taxon>
        <taxon>Microbacteriaceae</taxon>
        <taxon>Microbacterium</taxon>
    </lineage>
</organism>
<comment type="caution">
    <text evidence="4">The sequence shown here is derived from an EMBL/GenBank/DDBJ whole genome shotgun (WGS) entry which is preliminary data.</text>
</comment>
<dbReference type="PANTHER" id="PTHR30061:SF50">
    <property type="entry name" value="MALTOSE_MALTODEXTRIN-BINDING PERIPLASMIC PROTEIN"/>
    <property type="match status" value="1"/>
</dbReference>
<gene>
    <name evidence="4" type="ORF">QSV35_15530</name>
</gene>
<evidence type="ECO:0000313" key="4">
    <source>
        <dbReference type="EMBL" id="MDL9980750.1"/>
    </source>
</evidence>
<dbReference type="Gene3D" id="3.40.190.10">
    <property type="entry name" value="Periplasmic binding protein-like II"/>
    <property type="match status" value="2"/>
</dbReference>
<keyword evidence="2" id="KW-0813">Transport</keyword>
<evidence type="ECO:0000256" key="1">
    <source>
        <dbReference type="ARBA" id="ARBA00008520"/>
    </source>
</evidence>
<dbReference type="SUPFAM" id="SSF53850">
    <property type="entry name" value="Periplasmic binding protein-like II"/>
    <property type="match status" value="1"/>
</dbReference>
<dbReference type="Pfam" id="PF01547">
    <property type="entry name" value="SBP_bac_1"/>
    <property type="match status" value="1"/>
</dbReference>
<protein>
    <submittedName>
        <fullName evidence="4">Extracellular solute-binding protein</fullName>
    </submittedName>
</protein>
<dbReference type="InterPro" id="IPR006059">
    <property type="entry name" value="SBP"/>
</dbReference>
<dbReference type="RefSeq" id="WP_286289710.1">
    <property type="nucleotide sequence ID" value="NZ_JASXSZ010000005.1"/>
</dbReference>
<dbReference type="PANTHER" id="PTHR30061">
    <property type="entry name" value="MALTOSE-BINDING PERIPLASMIC PROTEIN"/>
    <property type="match status" value="1"/>
</dbReference>
<dbReference type="Proteomes" id="UP001235064">
    <property type="component" value="Unassembled WGS sequence"/>
</dbReference>
<evidence type="ECO:0000256" key="2">
    <source>
        <dbReference type="ARBA" id="ARBA00022448"/>
    </source>
</evidence>
<accession>A0ABT7N211</accession>
<evidence type="ECO:0000256" key="3">
    <source>
        <dbReference type="ARBA" id="ARBA00022729"/>
    </source>
</evidence>
<sequence length="406" mass="43945">MTLNVGLSEAGDVIGTNFKNLTQEFEKQHPNVKVDVQAKDFASSLSTIKLVMSGDNPPDLMQGNSGWSIDGALWKAHLIANLDPYAQHYGWFDKFPDSALVVNRFSADGKTLGEGNLVGLPQAIQYVGVFYNKRLLDQLGVTDPTTLDKAGLIASLDKAKAAGMTPVMLGDSDKWPALHNLSLFNGWYVPAAQINQWVFNRTGSNYDDAGHLKGSTDFQDWMANGYFNKDALATSFSDATARFGKGEAPYFITGTWALGDVEKALGNDAGFMLFPAGASGTHEAVGGYSLPWTMSTKSKNPACAGQLLDFITTSSAAVDAQIASGRPSATKAGADAQISDPLLTQMVQQYKKLSDDKGLFTWEDWPTPTMLQYMGSQAQLLLGGQLTPKAYNESIQKNWSDYMATR</sequence>
<name>A0ABT7N211_9MICO</name>
<comment type="similarity">
    <text evidence="1">Belongs to the bacterial solute-binding protein 1 family.</text>
</comment>
<reference evidence="4 5" key="1">
    <citation type="submission" date="2023-06" db="EMBL/GenBank/DDBJ databases">
        <title>Microbacterium sp. nov., isolated from a waste landfill.</title>
        <authorList>
            <person name="Wen W."/>
        </authorList>
    </citation>
    <scope>NUCLEOTIDE SEQUENCE [LARGE SCALE GENOMIC DNA]</scope>
    <source>
        <strain evidence="4 5">ASV49</strain>
    </source>
</reference>